<sequence>MKDARVSDNKKKIGRPATGVGTMIGVRVQPADLAALDEWIACQPDPKPTRPDAIRQHLRRSLDHCSSMLSENSRSTVPNEVTR</sequence>
<dbReference type="Proteomes" id="UP000322077">
    <property type="component" value="Unassembled WGS sequence"/>
</dbReference>
<organism evidence="1 2">
    <name type="scientific">Sphingomonas montanisoli</name>
    <dbReference type="NCBI Taxonomy" id="2606412"/>
    <lineage>
        <taxon>Bacteria</taxon>
        <taxon>Pseudomonadati</taxon>
        <taxon>Pseudomonadota</taxon>
        <taxon>Alphaproteobacteria</taxon>
        <taxon>Sphingomonadales</taxon>
        <taxon>Sphingomonadaceae</taxon>
        <taxon>Sphingomonas</taxon>
    </lineage>
</organism>
<dbReference type="AlphaFoldDB" id="A0A5D9C1X8"/>
<accession>A0A5D9C1X8</accession>
<reference evidence="1 2" key="1">
    <citation type="submission" date="2019-08" db="EMBL/GenBank/DDBJ databases">
        <authorList>
            <person name="Wang G."/>
            <person name="Xu Z."/>
        </authorList>
    </citation>
    <scope>NUCLEOTIDE SEQUENCE [LARGE SCALE GENOMIC DNA]</scope>
    <source>
        <strain evidence="1 2">ZX</strain>
    </source>
</reference>
<proteinExistence type="predicted"/>
<keyword evidence="2" id="KW-1185">Reference proteome</keyword>
<evidence type="ECO:0000313" key="1">
    <source>
        <dbReference type="EMBL" id="TZG25878.1"/>
    </source>
</evidence>
<name>A0A5D9C1X8_9SPHN</name>
<evidence type="ECO:0008006" key="3">
    <source>
        <dbReference type="Google" id="ProtNLM"/>
    </source>
</evidence>
<gene>
    <name evidence="1" type="ORF">FYJ91_12930</name>
</gene>
<comment type="caution">
    <text evidence="1">The sequence shown here is derived from an EMBL/GenBank/DDBJ whole genome shotgun (WGS) entry which is preliminary data.</text>
</comment>
<evidence type="ECO:0000313" key="2">
    <source>
        <dbReference type="Proteomes" id="UP000322077"/>
    </source>
</evidence>
<dbReference type="EMBL" id="VTOU01000003">
    <property type="protein sequence ID" value="TZG25878.1"/>
    <property type="molecule type" value="Genomic_DNA"/>
</dbReference>
<protein>
    <recommendedName>
        <fullName evidence="3">CopG family transcriptional regulator</fullName>
    </recommendedName>
</protein>